<dbReference type="EMBL" id="FQWC01000013">
    <property type="protein sequence ID" value="SHH85026.1"/>
    <property type="molecule type" value="Genomic_DNA"/>
</dbReference>
<keyword evidence="7 8" id="KW-0998">Cell outer membrane</keyword>
<comment type="subcellular location">
    <subcellularLocation>
        <location evidence="1 8">Cell outer membrane</location>
        <topology evidence="1 8">Multi-pass membrane protein</topology>
    </subcellularLocation>
</comment>
<gene>
    <name evidence="13" type="ORF">SAMN05443663_11370</name>
</gene>
<evidence type="ECO:0000313" key="13">
    <source>
        <dbReference type="EMBL" id="SHH85026.1"/>
    </source>
</evidence>
<proteinExistence type="inferred from homology"/>
<dbReference type="Gene3D" id="2.40.170.20">
    <property type="entry name" value="TonB-dependent receptor, beta-barrel domain"/>
    <property type="match status" value="1"/>
</dbReference>
<keyword evidence="5 9" id="KW-0798">TonB box</keyword>
<dbReference type="Gene3D" id="2.170.130.10">
    <property type="entry name" value="TonB-dependent receptor, plug domain"/>
    <property type="match status" value="1"/>
</dbReference>
<protein>
    <submittedName>
        <fullName evidence="13">TonB-linked outer membrane protein, SusC/RagA family</fullName>
    </submittedName>
</protein>
<feature type="domain" description="TonB-dependent receptor plug" evidence="12">
    <location>
        <begin position="118"/>
        <end position="245"/>
    </location>
</feature>
<evidence type="ECO:0000256" key="3">
    <source>
        <dbReference type="ARBA" id="ARBA00022452"/>
    </source>
</evidence>
<evidence type="ECO:0000256" key="8">
    <source>
        <dbReference type="PROSITE-ProRule" id="PRU01360"/>
    </source>
</evidence>
<keyword evidence="6 8" id="KW-0472">Membrane</keyword>
<evidence type="ECO:0000256" key="1">
    <source>
        <dbReference type="ARBA" id="ARBA00004571"/>
    </source>
</evidence>
<reference evidence="14" key="1">
    <citation type="submission" date="2016-11" db="EMBL/GenBank/DDBJ databases">
        <authorList>
            <person name="Varghese N."/>
            <person name="Submissions S."/>
        </authorList>
    </citation>
    <scope>NUCLEOTIDE SEQUENCE [LARGE SCALE GENOMIC DNA]</scope>
    <source>
        <strain evidence="14">DSM 17963</strain>
    </source>
</reference>
<dbReference type="SUPFAM" id="SSF56935">
    <property type="entry name" value="Porins"/>
    <property type="match status" value="1"/>
</dbReference>
<sequence length="1085" mass="117354">MKLKFNGFLVLLLVLVAQLSFAQERAVSGTVSDNAGMPLPGVSVIVKGTKSGTQTDFDGKYSIKASSSQILVFSYIGMKTQEIAATSSTVNVKLAGDAQELESVVVTTALGVKREKKSLGYATQEVKGGDLRNGTASGNFLNELSGKVAGVNVRRNTNFGGSTSAISRGVKAINQSNEMLIVIDGMPINNANNTNDGTVAQSRGAQGYDYGNNGMDINPEDIESVNVLKGAAASALYGYLAGNGVLMITTKKGKAKRGLGITVSSEVVTGVIDKSTFTKYQKQYGAGYGASFDTTQDIDGDGVNDRVVYMGDDASVGAAFDPSLNVYQWDAFSAYPGNNNYGKKTAWVGAKNDPTSFFKNSLSLVNTISFEDGNDKTNVVFNYTNTKQTGVMPNSEINKNNFSLKLNHQFTDRLSLSTFANFSNQATVGRNMTGYSDNLVSGFRQWWQTNVDLKQLEQAYNASGGQNITWNRTSASNGFPAYWNNPYFDRYKNYQNDSRNRFVGYANLTYKIADWLSATAKISTDTYAELREERLAVGSVGKTFGINAFTETSGYQRYNGNFSEQNYDLLLNFKHNFGENFSLTGVLGGTVRRNYFNQITASTEGGLIVPGLYSLDNSVSGSPFPYERETKTGVNSYFASVSLGYLDQFFIDATSRRDAFSQLPQGDNSLFSNSISGSWVFTKAVDASWLTFGKIRGGYSESPLGTPTLALVDTYTKINSFNGQQQYSVNSTKNNPNLKPIKTETEEIGLEMQFLNRRVGFDVSLYKNTNDGEAIPVPYSTSTGYSTRYVNAATIQNKGIEVQFNATPIKTNDFAWDITVNWSKNENKVIALADGVQNLLIGGSYPGGVTLNAVVGKPFGVLKGTDYTYTADGQKIVNPTTGRYVINTSTNNIIGDINPDWIGGIRNKFSYKSLSFSFLIDMKKGGDIFSTDQWYGVGTGLTDETAGLNDLGNPKRNSVATGGGIINPGVYADGTPNTTRTAYSTGGAITNAYSNGPRSQYVYDAGFIKLREVNITYTLPTSLVQKIKLVDAKISLIGSNLWIIDKNLPDADPESGLGSNIGSAGLSIGSLPTTRNIGCNLTIKF</sequence>
<dbReference type="SUPFAM" id="SSF49464">
    <property type="entry name" value="Carboxypeptidase regulatory domain-like"/>
    <property type="match status" value="1"/>
</dbReference>
<organism evidence="13 14">
    <name type="scientific">Flavobacterium defluvii</name>
    <dbReference type="NCBI Taxonomy" id="370979"/>
    <lineage>
        <taxon>Bacteria</taxon>
        <taxon>Pseudomonadati</taxon>
        <taxon>Bacteroidota</taxon>
        <taxon>Flavobacteriia</taxon>
        <taxon>Flavobacteriales</taxon>
        <taxon>Flavobacteriaceae</taxon>
        <taxon>Flavobacterium</taxon>
    </lineage>
</organism>
<feature type="chain" id="PRO_5009914646" evidence="10">
    <location>
        <begin position="23"/>
        <end position="1085"/>
    </location>
</feature>
<evidence type="ECO:0000259" key="12">
    <source>
        <dbReference type="Pfam" id="PF07715"/>
    </source>
</evidence>
<evidence type="ECO:0000256" key="6">
    <source>
        <dbReference type="ARBA" id="ARBA00023136"/>
    </source>
</evidence>
<dbReference type="OrthoDB" id="9768177at2"/>
<evidence type="ECO:0000256" key="7">
    <source>
        <dbReference type="ARBA" id="ARBA00023237"/>
    </source>
</evidence>
<dbReference type="NCBIfam" id="TIGR04057">
    <property type="entry name" value="SusC_RagA_signa"/>
    <property type="match status" value="1"/>
</dbReference>
<dbReference type="Gene3D" id="2.60.40.1120">
    <property type="entry name" value="Carboxypeptidase-like, regulatory domain"/>
    <property type="match status" value="1"/>
</dbReference>
<dbReference type="InterPro" id="IPR039426">
    <property type="entry name" value="TonB-dep_rcpt-like"/>
</dbReference>
<keyword evidence="3 8" id="KW-1134">Transmembrane beta strand</keyword>
<dbReference type="PROSITE" id="PS52016">
    <property type="entry name" value="TONB_DEPENDENT_REC_3"/>
    <property type="match status" value="1"/>
</dbReference>
<keyword evidence="10" id="KW-0732">Signal</keyword>
<dbReference type="GO" id="GO:0009279">
    <property type="term" value="C:cell outer membrane"/>
    <property type="evidence" value="ECO:0007669"/>
    <property type="project" value="UniProtKB-SubCell"/>
</dbReference>
<dbReference type="STRING" id="370979.SAMN05443663_11370"/>
<accession>A0A1M5WC01</accession>
<evidence type="ECO:0000256" key="9">
    <source>
        <dbReference type="RuleBase" id="RU003357"/>
    </source>
</evidence>
<dbReference type="InterPro" id="IPR000531">
    <property type="entry name" value="Beta-barrel_TonB"/>
</dbReference>
<dbReference type="FunFam" id="2.60.40.1120:FF:000003">
    <property type="entry name" value="Outer membrane protein Omp121"/>
    <property type="match status" value="1"/>
</dbReference>
<comment type="similarity">
    <text evidence="8 9">Belongs to the TonB-dependent receptor family.</text>
</comment>
<dbReference type="Pfam" id="PF07715">
    <property type="entry name" value="Plug"/>
    <property type="match status" value="1"/>
</dbReference>
<dbReference type="Pfam" id="PF13715">
    <property type="entry name" value="CarbopepD_reg_2"/>
    <property type="match status" value="1"/>
</dbReference>
<keyword evidence="4 8" id="KW-0812">Transmembrane</keyword>
<evidence type="ECO:0000259" key="11">
    <source>
        <dbReference type="Pfam" id="PF00593"/>
    </source>
</evidence>
<keyword evidence="2 8" id="KW-0813">Transport</keyword>
<keyword evidence="14" id="KW-1185">Reference proteome</keyword>
<dbReference type="InterPro" id="IPR008969">
    <property type="entry name" value="CarboxyPept-like_regulatory"/>
</dbReference>
<dbReference type="InterPro" id="IPR037066">
    <property type="entry name" value="Plug_dom_sf"/>
</dbReference>
<dbReference type="NCBIfam" id="TIGR04056">
    <property type="entry name" value="OMP_RagA_SusC"/>
    <property type="match status" value="1"/>
</dbReference>
<dbReference type="AlphaFoldDB" id="A0A1M5WC01"/>
<dbReference type="InterPro" id="IPR036942">
    <property type="entry name" value="Beta-barrel_TonB_sf"/>
</dbReference>
<evidence type="ECO:0000313" key="14">
    <source>
        <dbReference type="Proteomes" id="UP000184071"/>
    </source>
</evidence>
<dbReference type="InterPro" id="IPR012910">
    <property type="entry name" value="Plug_dom"/>
</dbReference>
<dbReference type="InterPro" id="IPR023996">
    <property type="entry name" value="TonB-dep_OMP_SusC/RagA"/>
</dbReference>
<feature type="domain" description="TonB-dependent receptor-like beta-barrel" evidence="11">
    <location>
        <begin position="461"/>
        <end position="868"/>
    </location>
</feature>
<dbReference type="Pfam" id="PF00593">
    <property type="entry name" value="TonB_dep_Rec_b-barrel"/>
    <property type="match status" value="1"/>
</dbReference>
<evidence type="ECO:0000256" key="2">
    <source>
        <dbReference type="ARBA" id="ARBA00022448"/>
    </source>
</evidence>
<evidence type="ECO:0000256" key="4">
    <source>
        <dbReference type="ARBA" id="ARBA00022692"/>
    </source>
</evidence>
<evidence type="ECO:0000256" key="5">
    <source>
        <dbReference type="ARBA" id="ARBA00023077"/>
    </source>
</evidence>
<dbReference type="InterPro" id="IPR023997">
    <property type="entry name" value="TonB-dep_OMP_SusC/RagA_CS"/>
</dbReference>
<evidence type="ECO:0000256" key="10">
    <source>
        <dbReference type="SAM" id="SignalP"/>
    </source>
</evidence>
<name>A0A1M5WC01_9FLAO</name>
<dbReference type="RefSeq" id="WP_073418336.1">
    <property type="nucleotide sequence ID" value="NZ_FQWC01000013.1"/>
</dbReference>
<feature type="signal peptide" evidence="10">
    <location>
        <begin position="1"/>
        <end position="22"/>
    </location>
</feature>
<dbReference type="Proteomes" id="UP000184071">
    <property type="component" value="Unassembled WGS sequence"/>
</dbReference>